<evidence type="ECO:0000313" key="1">
    <source>
        <dbReference type="EMBL" id="CAI9153025.1"/>
    </source>
</evidence>
<keyword evidence="2" id="KW-1185">Reference proteome</keyword>
<dbReference type="EMBL" id="OX459946">
    <property type="protein sequence ID" value="CAI9153025.1"/>
    <property type="molecule type" value="Genomic_DNA"/>
</dbReference>
<name>A0ABN8XUF8_RANTA</name>
<protein>
    <submittedName>
        <fullName evidence="1">Uncharacterized protein</fullName>
    </submittedName>
</protein>
<sequence>MRKNVTSYLPDFFMRVKRFMKTPSIPGYERISRASLSSDINFYRPSSQEWKMLHFWNHRLHCGWERLADFSAASAAEESSHPAVQP</sequence>
<accession>A0ABN8XUF8</accession>
<gene>
    <name evidence="1" type="ORF">MRATA1EN1_LOCUS1987</name>
</gene>
<proteinExistence type="predicted"/>
<reference evidence="1" key="1">
    <citation type="submission" date="2023-04" db="EMBL/GenBank/DDBJ databases">
        <authorList>
            <consortium name="ELIXIR-Norway"/>
        </authorList>
    </citation>
    <scope>NUCLEOTIDE SEQUENCE [LARGE SCALE GENOMIC DNA]</scope>
</reference>
<organism evidence="1 2">
    <name type="scientific">Rangifer tarandus platyrhynchus</name>
    <name type="common">Svalbard reindeer</name>
    <dbReference type="NCBI Taxonomy" id="3082113"/>
    <lineage>
        <taxon>Eukaryota</taxon>
        <taxon>Metazoa</taxon>
        <taxon>Chordata</taxon>
        <taxon>Craniata</taxon>
        <taxon>Vertebrata</taxon>
        <taxon>Euteleostomi</taxon>
        <taxon>Mammalia</taxon>
        <taxon>Eutheria</taxon>
        <taxon>Laurasiatheria</taxon>
        <taxon>Artiodactyla</taxon>
        <taxon>Ruminantia</taxon>
        <taxon>Pecora</taxon>
        <taxon>Cervidae</taxon>
        <taxon>Odocoileinae</taxon>
        <taxon>Rangifer</taxon>
    </lineage>
</organism>
<dbReference type="Proteomes" id="UP001176941">
    <property type="component" value="Chromosome 10"/>
</dbReference>
<evidence type="ECO:0000313" key="2">
    <source>
        <dbReference type="Proteomes" id="UP001176941"/>
    </source>
</evidence>